<sequence length="303" mass="36091">MSNYPNIVRLTTIKYFLSRTYKTKKEILDFLEEKGEYVSARTLERDLKQLKENLGFELIYKKNKGYFIDISKSSDIELLERFDEVVKLLNLTSENSEAVKYILNTSPVMTGIEQLPILFEAFKEKRILSFKYHKFNETIESDKIRTVIPLWIKEHNGRWYLMALPIDGNEIRVFGIDRIYNINKLEFYNELLITENIQKQIDNYKFMIGINKPIFKDLTLHKIELAISDKYLDYCKTKPLHHTQKITDKRIDNYTIVEYILIPNIDLFKLIISELGDIKLIGSEKVKKYMKKEYNQLMKQILK</sequence>
<name>A0A328YIF0_9FLAO</name>
<protein>
    <submittedName>
        <fullName evidence="2">Putative DNA-binding transcriptional regulator YafY</fullName>
    </submittedName>
</protein>
<proteinExistence type="predicted"/>
<dbReference type="AlphaFoldDB" id="A0A328YIF0"/>
<organism evidence="2 3">
    <name type="scientific">Flavobacterium aciduliphilum</name>
    <dbReference type="NCBI Taxonomy" id="1101402"/>
    <lineage>
        <taxon>Bacteria</taxon>
        <taxon>Pseudomonadati</taxon>
        <taxon>Bacteroidota</taxon>
        <taxon>Flavobacteriia</taxon>
        <taxon>Flavobacteriales</taxon>
        <taxon>Flavobacteriaceae</taxon>
        <taxon>Flavobacterium</taxon>
    </lineage>
</organism>
<reference evidence="2 3" key="1">
    <citation type="submission" date="2018-06" db="EMBL/GenBank/DDBJ databases">
        <title>Genomic Encyclopedia of Archaeal and Bacterial Type Strains, Phase II (KMG-II): from individual species to whole genera.</title>
        <authorList>
            <person name="Goeker M."/>
        </authorList>
    </citation>
    <scope>NUCLEOTIDE SEQUENCE [LARGE SCALE GENOMIC DNA]</scope>
    <source>
        <strain evidence="2 3">DSM 25663</strain>
    </source>
</reference>
<evidence type="ECO:0000313" key="2">
    <source>
        <dbReference type="EMBL" id="RAR73749.1"/>
    </source>
</evidence>
<dbReference type="PANTHER" id="PTHR34580">
    <property type="match status" value="1"/>
</dbReference>
<evidence type="ECO:0000259" key="1">
    <source>
        <dbReference type="Pfam" id="PF13280"/>
    </source>
</evidence>
<dbReference type="GO" id="GO:0003677">
    <property type="term" value="F:DNA binding"/>
    <property type="evidence" value="ECO:0007669"/>
    <property type="project" value="UniProtKB-KW"/>
</dbReference>
<dbReference type="EMBL" id="QLSZ01000003">
    <property type="protein sequence ID" value="RAR73749.1"/>
    <property type="molecule type" value="Genomic_DNA"/>
</dbReference>
<gene>
    <name evidence="2" type="ORF">CLV55_10368</name>
</gene>
<keyword evidence="3" id="KW-1185">Reference proteome</keyword>
<dbReference type="Pfam" id="PF13280">
    <property type="entry name" value="WYL"/>
    <property type="match status" value="1"/>
</dbReference>
<evidence type="ECO:0000313" key="3">
    <source>
        <dbReference type="Proteomes" id="UP000248840"/>
    </source>
</evidence>
<dbReference type="InterPro" id="IPR026881">
    <property type="entry name" value="WYL_dom"/>
</dbReference>
<keyword evidence="2" id="KW-0238">DNA-binding</keyword>
<accession>A0A328YIF0</accession>
<dbReference type="RefSeq" id="WP_112112553.1">
    <property type="nucleotide sequence ID" value="NZ_QLSZ01000003.1"/>
</dbReference>
<dbReference type="OrthoDB" id="43316at2"/>
<dbReference type="PROSITE" id="PS52050">
    <property type="entry name" value="WYL"/>
    <property type="match status" value="1"/>
</dbReference>
<dbReference type="InterPro" id="IPR051534">
    <property type="entry name" value="CBASS_pafABC_assoc_protein"/>
</dbReference>
<feature type="domain" description="WYL" evidence="1">
    <location>
        <begin position="115"/>
        <end position="181"/>
    </location>
</feature>
<comment type="caution">
    <text evidence="2">The sequence shown here is derived from an EMBL/GenBank/DDBJ whole genome shotgun (WGS) entry which is preliminary data.</text>
</comment>
<dbReference type="PANTHER" id="PTHR34580:SF9">
    <property type="entry name" value="SLL5097 PROTEIN"/>
    <property type="match status" value="1"/>
</dbReference>
<dbReference type="Proteomes" id="UP000248840">
    <property type="component" value="Unassembled WGS sequence"/>
</dbReference>